<evidence type="ECO:0000256" key="1">
    <source>
        <dbReference type="SAM" id="Phobius"/>
    </source>
</evidence>
<reference evidence="2" key="1">
    <citation type="journal article" date="2021" name="Proc. Natl. Acad. Sci. U.S.A.">
        <title>A Catalog of Tens of Thousands of Viruses from Human Metagenomes Reveals Hidden Associations with Chronic Diseases.</title>
        <authorList>
            <person name="Tisza M.J."/>
            <person name="Buck C.B."/>
        </authorList>
    </citation>
    <scope>NUCLEOTIDE SEQUENCE</scope>
    <source>
        <strain evidence="2">CtWT735</strain>
    </source>
</reference>
<keyword evidence="1" id="KW-1133">Transmembrane helix</keyword>
<organism evidence="2">
    <name type="scientific">Siphoviridae sp. ctWT735</name>
    <dbReference type="NCBI Taxonomy" id="2825538"/>
    <lineage>
        <taxon>Viruses</taxon>
        <taxon>Duplodnaviria</taxon>
        <taxon>Heunggongvirae</taxon>
        <taxon>Uroviricota</taxon>
        <taxon>Caudoviricetes</taxon>
    </lineage>
</organism>
<accession>A0A8S5TUF1</accession>
<sequence length="79" mass="9522">MKAKWNLFWEDYAELFAASNRFCKKHWFGTMVYMIITIGYIVACMTDAFEDIYYWIDDRLTSLKDKVKSVFTKAKRKTK</sequence>
<name>A0A8S5TUF1_9CAUD</name>
<keyword evidence="1" id="KW-0812">Transmembrane</keyword>
<proteinExistence type="predicted"/>
<protein>
    <submittedName>
        <fullName evidence="2">Uncharacterized protein</fullName>
    </submittedName>
</protein>
<feature type="transmembrane region" description="Helical" evidence="1">
    <location>
        <begin position="31"/>
        <end position="56"/>
    </location>
</feature>
<keyword evidence="1" id="KW-0472">Membrane</keyword>
<dbReference type="EMBL" id="BK015930">
    <property type="protein sequence ID" value="DAF85791.1"/>
    <property type="molecule type" value="Genomic_DNA"/>
</dbReference>
<evidence type="ECO:0000313" key="2">
    <source>
        <dbReference type="EMBL" id="DAF85791.1"/>
    </source>
</evidence>